<dbReference type="GO" id="GO:0003700">
    <property type="term" value="F:DNA-binding transcription factor activity"/>
    <property type="evidence" value="ECO:0007669"/>
    <property type="project" value="TreeGrafter"/>
</dbReference>
<dbReference type="InterPro" id="IPR050707">
    <property type="entry name" value="HTH_MetabolicPath_Reg"/>
</dbReference>
<protein>
    <submittedName>
        <fullName evidence="6">Transcriptional regulator KdgR</fullName>
    </submittedName>
</protein>
<dbReference type="GO" id="GO:0003677">
    <property type="term" value="F:DNA binding"/>
    <property type="evidence" value="ECO:0007669"/>
    <property type="project" value="UniProtKB-KW"/>
</dbReference>
<dbReference type="InterPro" id="IPR029016">
    <property type="entry name" value="GAF-like_dom_sf"/>
</dbReference>
<dbReference type="PANTHER" id="PTHR30136:SF24">
    <property type="entry name" value="HTH-TYPE TRANSCRIPTIONAL REPRESSOR ALLR"/>
    <property type="match status" value="1"/>
</dbReference>
<gene>
    <name evidence="6" type="primary">kdgR_18</name>
    <name evidence="6" type="ORF">SDC9_69990</name>
</gene>
<organism evidence="6">
    <name type="scientific">bioreactor metagenome</name>
    <dbReference type="NCBI Taxonomy" id="1076179"/>
    <lineage>
        <taxon>unclassified sequences</taxon>
        <taxon>metagenomes</taxon>
        <taxon>ecological metagenomes</taxon>
    </lineage>
</organism>
<keyword evidence="1" id="KW-0805">Transcription regulation</keyword>
<feature type="domain" description="HTH iclR-type" evidence="4">
    <location>
        <begin position="9"/>
        <end position="70"/>
    </location>
</feature>
<dbReference type="Gene3D" id="3.30.450.40">
    <property type="match status" value="1"/>
</dbReference>
<evidence type="ECO:0000256" key="2">
    <source>
        <dbReference type="ARBA" id="ARBA00023125"/>
    </source>
</evidence>
<dbReference type="InterPro" id="IPR036388">
    <property type="entry name" value="WH-like_DNA-bd_sf"/>
</dbReference>
<keyword evidence="3" id="KW-0804">Transcription</keyword>
<evidence type="ECO:0000256" key="1">
    <source>
        <dbReference type="ARBA" id="ARBA00023015"/>
    </source>
</evidence>
<dbReference type="GO" id="GO:0045892">
    <property type="term" value="P:negative regulation of DNA-templated transcription"/>
    <property type="evidence" value="ECO:0007669"/>
    <property type="project" value="TreeGrafter"/>
</dbReference>
<dbReference type="SUPFAM" id="SSF46785">
    <property type="entry name" value="Winged helix' DNA-binding domain"/>
    <property type="match status" value="1"/>
</dbReference>
<evidence type="ECO:0000313" key="6">
    <source>
        <dbReference type="EMBL" id="MPM23516.1"/>
    </source>
</evidence>
<evidence type="ECO:0000259" key="5">
    <source>
        <dbReference type="PROSITE" id="PS51078"/>
    </source>
</evidence>
<dbReference type="Pfam" id="PF09339">
    <property type="entry name" value="HTH_IclR"/>
    <property type="match status" value="1"/>
</dbReference>
<dbReference type="Gene3D" id="1.10.10.10">
    <property type="entry name" value="Winged helix-like DNA-binding domain superfamily/Winged helix DNA-binding domain"/>
    <property type="match status" value="1"/>
</dbReference>
<dbReference type="SUPFAM" id="SSF55781">
    <property type="entry name" value="GAF domain-like"/>
    <property type="match status" value="1"/>
</dbReference>
<dbReference type="EMBL" id="VSSQ01004049">
    <property type="protein sequence ID" value="MPM23516.1"/>
    <property type="molecule type" value="Genomic_DNA"/>
</dbReference>
<dbReference type="Pfam" id="PF01614">
    <property type="entry name" value="IclR_C"/>
    <property type="match status" value="1"/>
</dbReference>
<dbReference type="AlphaFoldDB" id="A0A644Y4N6"/>
<dbReference type="InterPro" id="IPR014757">
    <property type="entry name" value="Tscrpt_reg_IclR_C"/>
</dbReference>
<dbReference type="PANTHER" id="PTHR30136">
    <property type="entry name" value="HELIX-TURN-HELIX TRANSCRIPTIONAL REGULATOR, ICLR FAMILY"/>
    <property type="match status" value="1"/>
</dbReference>
<proteinExistence type="predicted"/>
<keyword evidence="2" id="KW-0238">DNA-binding</keyword>
<name>A0A644Y4N6_9ZZZZ</name>
<reference evidence="6" key="1">
    <citation type="submission" date="2019-08" db="EMBL/GenBank/DDBJ databases">
        <authorList>
            <person name="Kucharzyk K."/>
            <person name="Murdoch R.W."/>
            <person name="Higgins S."/>
            <person name="Loffler F."/>
        </authorList>
    </citation>
    <scope>NUCLEOTIDE SEQUENCE</scope>
</reference>
<dbReference type="InterPro" id="IPR036390">
    <property type="entry name" value="WH_DNA-bd_sf"/>
</dbReference>
<dbReference type="PROSITE" id="PS51077">
    <property type="entry name" value="HTH_ICLR"/>
    <property type="match status" value="1"/>
</dbReference>
<sequence length="266" mass="29095">MTTGQRDSRTAVDKALALLRAFGDEVTTGVGVSELARRTELSKSTAFRLLGILERNGAVERAGSNYRLGPMIHDLPTPESAPEIDMLRDVLTPFLSILYEQSRQTVHLGVLQGTDVVYLNKLHGFHRVPSPSRIGGRVPAYCTGIGKAMLAYDPVLIDQVSSGELPAITPHTITDPDKLRRQLARVKEQGIAFDFEEVRRGLNCVAAPVMSPTHTPVAALSISGPVGKFDPRRWATPLRQISFEASKVYAAQLRARRQRAATMKSA</sequence>
<dbReference type="InterPro" id="IPR005471">
    <property type="entry name" value="Tscrpt_reg_IclR_N"/>
</dbReference>
<evidence type="ECO:0000259" key="4">
    <source>
        <dbReference type="PROSITE" id="PS51077"/>
    </source>
</evidence>
<evidence type="ECO:0000256" key="3">
    <source>
        <dbReference type="ARBA" id="ARBA00023163"/>
    </source>
</evidence>
<feature type="domain" description="IclR-ED" evidence="5">
    <location>
        <begin position="73"/>
        <end position="255"/>
    </location>
</feature>
<dbReference type="PROSITE" id="PS51078">
    <property type="entry name" value="ICLR_ED"/>
    <property type="match status" value="1"/>
</dbReference>
<comment type="caution">
    <text evidence="6">The sequence shown here is derived from an EMBL/GenBank/DDBJ whole genome shotgun (WGS) entry which is preliminary data.</text>
</comment>
<dbReference type="SMART" id="SM00346">
    <property type="entry name" value="HTH_ICLR"/>
    <property type="match status" value="1"/>
</dbReference>
<accession>A0A644Y4N6</accession>